<accession>H0UJQ1</accession>
<evidence type="ECO:0000256" key="6">
    <source>
        <dbReference type="ARBA" id="ARBA00023002"/>
    </source>
</evidence>
<keyword evidence="8" id="KW-0676">Redox-active center</keyword>
<dbReference type="EMBL" id="CM001376">
    <property type="protein sequence ID" value="EHM12910.1"/>
    <property type="molecule type" value="Genomic_DNA"/>
</dbReference>
<evidence type="ECO:0000256" key="7">
    <source>
        <dbReference type="ARBA" id="ARBA00023157"/>
    </source>
</evidence>
<keyword evidence="15" id="KW-1185">Reference proteome</keyword>
<dbReference type="InterPro" id="IPR050924">
    <property type="entry name" value="Peroxiredoxin_BCP/PrxQ"/>
</dbReference>
<dbReference type="Gene3D" id="3.40.30.10">
    <property type="entry name" value="Glutaredoxin"/>
    <property type="match status" value="1"/>
</dbReference>
<dbReference type="InterPro" id="IPR024706">
    <property type="entry name" value="Peroxiredoxin_AhpC-typ"/>
</dbReference>
<evidence type="ECO:0000256" key="8">
    <source>
        <dbReference type="ARBA" id="ARBA00023284"/>
    </source>
</evidence>
<reference evidence="14 15" key="1">
    <citation type="submission" date="2011-11" db="EMBL/GenBank/DDBJ databases">
        <title>The Noncontiguous Finished genome of Jonquetella anthropi DSM 22815.</title>
        <authorList>
            <consortium name="US DOE Joint Genome Institute (JGI-PGF)"/>
            <person name="Lucas S."/>
            <person name="Copeland A."/>
            <person name="Lapidus A."/>
            <person name="Glavina del Rio T."/>
            <person name="Dalin E."/>
            <person name="Tice H."/>
            <person name="Bruce D."/>
            <person name="Goodwin L."/>
            <person name="Pitluck S."/>
            <person name="Peters L."/>
            <person name="Mikhailova N."/>
            <person name="Held B."/>
            <person name="Kyrpides N."/>
            <person name="Mavromatis K."/>
            <person name="Ivanova N."/>
            <person name="Markowitz V."/>
            <person name="Cheng J.-F."/>
            <person name="Hugenholtz P."/>
            <person name="Woyke T."/>
            <person name="Wu D."/>
            <person name="Gronow S."/>
            <person name="Wellnitz S."/>
            <person name="Brambilla E."/>
            <person name="Klenk H.-P."/>
            <person name="Eisen J.A."/>
        </authorList>
    </citation>
    <scope>NUCLEOTIDE SEQUENCE [LARGE SCALE GENOMIC DNA]</scope>
    <source>
        <strain evidence="14 15">DSM 22815</strain>
    </source>
</reference>
<evidence type="ECO:0000256" key="10">
    <source>
        <dbReference type="ARBA" id="ARBA00038489"/>
    </source>
</evidence>
<evidence type="ECO:0000256" key="9">
    <source>
        <dbReference type="ARBA" id="ARBA00032824"/>
    </source>
</evidence>
<keyword evidence="7" id="KW-1015">Disulfide bond</keyword>
<comment type="catalytic activity">
    <reaction evidence="11">
        <text>a hydroperoxide + [thioredoxin]-dithiol = an alcohol + [thioredoxin]-disulfide + H2O</text>
        <dbReference type="Rhea" id="RHEA:62620"/>
        <dbReference type="Rhea" id="RHEA-COMP:10698"/>
        <dbReference type="Rhea" id="RHEA-COMP:10700"/>
        <dbReference type="ChEBI" id="CHEBI:15377"/>
        <dbReference type="ChEBI" id="CHEBI:29950"/>
        <dbReference type="ChEBI" id="CHEBI:30879"/>
        <dbReference type="ChEBI" id="CHEBI:35924"/>
        <dbReference type="ChEBI" id="CHEBI:50058"/>
        <dbReference type="EC" id="1.11.1.24"/>
    </reaction>
</comment>
<feature type="domain" description="Thioredoxin" evidence="13">
    <location>
        <begin position="3"/>
        <end position="156"/>
    </location>
</feature>
<dbReference type="PROSITE" id="PS51352">
    <property type="entry name" value="THIOREDOXIN_2"/>
    <property type="match status" value="1"/>
</dbReference>
<proteinExistence type="inferred from homology"/>
<sequence>MMIEIGSPLPPFSLPDQTGTSVSGVALAGHWAVLYFYPKDMTPGCTTEAEEFSELLPQFEALGVLLWGISPDSPETHAQFQEKRNLTVNLLSDSSHEFMERVGSWGEKVLYGKRSVGVKRSTVIVAPDGTVAWVWKAARAKGHAVKVLEKIRELTDAG</sequence>
<dbReference type="PANTHER" id="PTHR42801">
    <property type="entry name" value="THIOREDOXIN-DEPENDENT PEROXIDE REDUCTASE"/>
    <property type="match status" value="1"/>
</dbReference>
<gene>
    <name evidence="14" type="ORF">JonanDRAFT_0504</name>
</gene>
<keyword evidence="6" id="KW-0560">Oxidoreductase</keyword>
<dbReference type="EC" id="1.11.1.24" evidence="3"/>
<evidence type="ECO:0000259" key="13">
    <source>
        <dbReference type="PROSITE" id="PS51352"/>
    </source>
</evidence>
<dbReference type="RefSeq" id="WP_008520518.1">
    <property type="nucleotide sequence ID" value="NZ_CM001376.1"/>
</dbReference>
<keyword evidence="5" id="KW-0049">Antioxidant</keyword>
<dbReference type="InterPro" id="IPR036249">
    <property type="entry name" value="Thioredoxin-like_sf"/>
</dbReference>
<evidence type="ECO:0000256" key="5">
    <source>
        <dbReference type="ARBA" id="ARBA00022862"/>
    </source>
</evidence>
<evidence type="ECO:0000256" key="3">
    <source>
        <dbReference type="ARBA" id="ARBA00013017"/>
    </source>
</evidence>
<evidence type="ECO:0000256" key="1">
    <source>
        <dbReference type="ARBA" id="ARBA00003330"/>
    </source>
</evidence>
<name>H0UJQ1_9BACT</name>
<dbReference type="PANTHER" id="PTHR42801:SF4">
    <property type="entry name" value="AHPC_TSA FAMILY PROTEIN"/>
    <property type="match status" value="1"/>
</dbReference>
<evidence type="ECO:0000256" key="2">
    <source>
        <dbReference type="ARBA" id="ARBA00011245"/>
    </source>
</evidence>
<dbReference type="GO" id="GO:0045454">
    <property type="term" value="P:cell redox homeostasis"/>
    <property type="evidence" value="ECO:0007669"/>
    <property type="project" value="TreeGrafter"/>
</dbReference>
<dbReference type="GO" id="GO:0034599">
    <property type="term" value="P:cellular response to oxidative stress"/>
    <property type="evidence" value="ECO:0007669"/>
    <property type="project" value="TreeGrafter"/>
</dbReference>
<dbReference type="Proteomes" id="UP000003806">
    <property type="component" value="Chromosome"/>
</dbReference>
<dbReference type="eggNOG" id="COG1225">
    <property type="taxonomic scope" value="Bacteria"/>
</dbReference>
<evidence type="ECO:0000256" key="4">
    <source>
        <dbReference type="ARBA" id="ARBA00022559"/>
    </source>
</evidence>
<organism evidence="14 15">
    <name type="scientific">Jonquetella anthropi DSM 22815</name>
    <dbReference type="NCBI Taxonomy" id="885272"/>
    <lineage>
        <taxon>Bacteria</taxon>
        <taxon>Thermotogati</taxon>
        <taxon>Synergistota</taxon>
        <taxon>Synergistia</taxon>
        <taxon>Synergistales</taxon>
        <taxon>Dethiosulfovibrionaceae</taxon>
        <taxon>Jonquetella</taxon>
    </lineage>
</organism>
<comment type="subunit">
    <text evidence="2">Monomer.</text>
</comment>
<dbReference type="InterPro" id="IPR013766">
    <property type="entry name" value="Thioredoxin_domain"/>
</dbReference>
<dbReference type="SUPFAM" id="SSF52833">
    <property type="entry name" value="Thioredoxin-like"/>
    <property type="match status" value="1"/>
</dbReference>
<dbReference type="HOGENOM" id="CLU_042529_14_1_0"/>
<protein>
    <recommendedName>
        <fullName evidence="3">thioredoxin-dependent peroxiredoxin</fullName>
        <ecNumber evidence="3">1.11.1.24</ecNumber>
    </recommendedName>
    <alternativeName>
        <fullName evidence="9">Thioredoxin peroxidase</fullName>
    </alternativeName>
</protein>
<dbReference type="STRING" id="885272.JonanDRAFT_0504"/>
<feature type="active site" description="Cysteine sulfenic acid (-SOH) intermediate; for peroxidase activity" evidence="12">
    <location>
        <position position="45"/>
    </location>
</feature>
<dbReference type="GO" id="GO:0008379">
    <property type="term" value="F:thioredoxin peroxidase activity"/>
    <property type="evidence" value="ECO:0007669"/>
    <property type="project" value="TreeGrafter"/>
</dbReference>
<evidence type="ECO:0000313" key="14">
    <source>
        <dbReference type="EMBL" id="EHM12910.1"/>
    </source>
</evidence>
<comment type="similarity">
    <text evidence="10">Belongs to the peroxiredoxin family. BCP/PrxQ subfamily.</text>
</comment>
<dbReference type="GO" id="GO:0005737">
    <property type="term" value="C:cytoplasm"/>
    <property type="evidence" value="ECO:0007669"/>
    <property type="project" value="TreeGrafter"/>
</dbReference>
<dbReference type="InterPro" id="IPR000866">
    <property type="entry name" value="AhpC/TSA"/>
</dbReference>
<dbReference type="FunFam" id="3.40.30.10:FF:000007">
    <property type="entry name" value="Thioredoxin-dependent thiol peroxidase"/>
    <property type="match status" value="1"/>
</dbReference>
<evidence type="ECO:0000256" key="12">
    <source>
        <dbReference type="PIRSR" id="PIRSR000239-1"/>
    </source>
</evidence>
<dbReference type="PIRSF" id="PIRSF000239">
    <property type="entry name" value="AHPC"/>
    <property type="match status" value="1"/>
</dbReference>
<comment type="function">
    <text evidence="1">Thiol-specific peroxidase that catalyzes the reduction of hydrogen peroxide and organic hydroperoxides to water and alcohols, respectively. Plays a role in cell protection against oxidative stress by detoxifying peroxides and as sensor of hydrogen peroxide-mediated signaling events.</text>
</comment>
<dbReference type="AlphaFoldDB" id="H0UJQ1"/>
<evidence type="ECO:0000256" key="11">
    <source>
        <dbReference type="ARBA" id="ARBA00049091"/>
    </source>
</evidence>
<dbReference type="Pfam" id="PF00578">
    <property type="entry name" value="AhpC-TSA"/>
    <property type="match status" value="1"/>
</dbReference>
<dbReference type="OrthoDB" id="9812811at2"/>
<evidence type="ECO:0000313" key="15">
    <source>
        <dbReference type="Proteomes" id="UP000003806"/>
    </source>
</evidence>
<dbReference type="CDD" id="cd03017">
    <property type="entry name" value="PRX_BCP"/>
    <property type="match status" value="1"/>
</dbReference>
<keyword evidence="4" id="KW-0575">Peroxidase</keyword>